<proteinExistence type="predicted"/>
<sequence length="109" mass="12111">MIAMKSIIACLAIGALSVTAAPSTSPKVERDANTATVFACTEARFTGDCRTIDTPAGQCYRDVNIDEAWNDVISSIQNVERDRFSCKWFEHRDCEGKEYKNQDDADLIL</sequence>
<dbReference type="Proteomes" id="UP001172159">
    <property type="component" value="Unassembled WGS sequence"/>
</dbReference>
<feature type="chain" id="PRO_5041335401" evidence="1">
    <location>
        <begin position="21"/>
        <end position="109"/>
    </location>
</feature>
<keyword evidence="1" id="KW-0732">Signal</keyword>
<evidence type="ECO:0000313" key="2">
    <source>
        <dbReference type="EMBL" id="KAK0744654.1"/>
    </source>
</evidence>
<protein>
    <submittedName>
        <fullName evidence="2">Uncharacterized protein</fullName>
    </submittedName>
</protein>
<name>A0AA40ESF2_9PEZI</name>
<dbReference type="EMBL" id="JAUKTV010000002">
    <property type="protein sequence ID" value="KAK0744654.1"/>
    <property type="molecule type" value="Genomic_DNA"/>
</dbReference>
<organism evidence="2 3">
    <name type="scientific">Apiosordaria backusii</name>
    <dbReference type="NCBI Taxonomy" id="314023"/>
    <lineage>
        <taxon>Eukaryota</taxon>
        <taxon>Fungi</taxon>
        <taxon>Dikarya</taxon>
        <taxon>Ascomycota</taxon>
        <taxon>Pezizomycotina</taxon>
        <taxon>Sordariomycetes</taxon>
        <taxon>Sordariomycetidae</taxon>
        <taxon>Sordariales</taxon>
        <taxon>Lasiosphaeriaceae</taxon>
        <taxon>Apiosordaria</taxon>
    </lineage>
</organism>
<feature type="signal peptide" evidence="1">
    <location>
        <begin position="1"/>
        <end position="20"/>
    </location>
</feature>
<gene>
    <name evidence="2" type="ORF">B0T21DRAFT_447807</name>
</gene>
<comment type="caution">
    <text evidence="2">The sequence shown here is derived from an EMBL/GenBank/DDBJ whole genome shotgun (WGS) entry which is preliminary data.</text>
</comment>
<reference evidence="2" key="1">
    <citation type="submission" date="2023-06" db="EMBL/GenBank/DDBJ databases">
        <title>Genome-scale phylogeny and comparative genomics of the fungal order Sordariales.</title>
        <authorList>
            <consortium name="Lawrence Berkeley National Laboratory"/>
            <person name="Hensen N."/>
            <person name="Bonometti L."/>
            <person name="Westerberg I."/>
            <person name="Brannstrom I.O."/>
            <person name="Guillou S."/>
            <person name="Cros-Aarteil S."/>
            <person name="Calhoun S."/>
            <person name="Haridas S."/>
            <person name="Kuo A."/>
            <person name="Mondo S."/>
            <person name="Pangilinan J."/>
            <person name="Riley R."/>
            <person name="Labutti K."/>
            <person name="Andreopoulos B."/>
            <person name="Lipzen A."/>
            <person name="Chen C."/>
            <person name="Yanf M."/>
            <person name="Daum C."/>
            <person name="Ng V."/>
            <person name="Clum A."/>
            <person name="Steindorff A."/>
            <person name="Ohm R."/>
            <person name="Martin F."/>
            <person name="Silar P."/>
            <person name="Natvig D."/>
            <person name="Lalanne C."/>
            <person name="Gautier V."/>
            <person name="Ament-Velasquez S.L."/>
            <person name="Kruys A."/>
            <person name="Hutchinson M.I."/>
            <person name="Powell A.J."/>
            <person name="Barry K."/>
            <person name="Miller A.N."/>
            <person name="Grigoriev I.V."/>
            <person name="Debuchy R."/>
            <person name="Gladieux P."/>
            <person name="Thoren M.H."/>
            <person name="Johannesson H."/>
        </authorList>
    </citation>
    <scope>NUCLEOTIDE SEQUENCE</scope>
    <source>
        <strain evidence="2">CBS 540.89</strain>
    </source>
</reference>
<evidence type="ECO:0000256" key="1">
    <source>
        <dbReference type="SAM" id="SignalP"/>
    </source>
</evidence>
<accession>A0AA40ESF2</accession>
<dbReference type="Gene3D" id="2.60.20.10">
    <property type="entry name" value="Crystallins"/>
    <property type="match status" value="1"/>
</dbReference>
<evidence type="ECO:0000313" key="3">
    <source>
        <dbReference type="Proteomes" id="UP001172159"/>
    </source>
</evidence>
<dbReference type="AlphaFoldDB" id="A0AA40ESF2"/>
<keyword evidence="3" id="KW-1185">Reference proteome</keyword>